<feature type="domain" description="GGDEF" evidence="8">
    <location>
        <begin position="510"/>
        <end position="647"/>
    </location>
</feature>
<dbReference type="SUPFAM" id="SSF55785">
    <property type="entry name" value="PYP-like sensor domain (PAS domain)"/>
    <property type="match status" value="1"/>
</dbReference>
<sequence>MQKRCAADAALAPGRTWQVVLALGYGTAWLALWFASYQLNLVVGISAWFPAAGLTFAILLECGGWALALPVLVSLMANGSIWPLTAWPSYLAASVLPPLGYLGAALILRSYSGGHGPTRFKDLHRVAAFLGASAGAAFFAALVSTYLFETAGLLPAQSSVWAVVLGWWIGEFVGVATIAPLLLVYGVPWVQRLRQVSLPKRSSWRAIVRLCSGHLSFQLALSVGVVVLLFWLPSHFSQTQPQPFIALLWLPILVWIVVTHGVRGAVLAVLCFELTIIGVLLVFGPPALIWQYHLVMTAVAILGLITAAFFHEQAYNTVLFHDLAEISNDLLWEFDADGALRTLRGQLAATIRLHAGTASANWLRFIVEQEQDTDWVAVRQALSQRQPFRQQVLLMALPGRDQPIWTRNSGLPMFGVAGEFLGYRGTTTDISDHKTTQTLQKKTEALLQDYNQTLEAKIEAKVEERTRALAEASLRNWRLANYDTLTGLANRNLLFEHLRKGLQQSRRQWRLLAVLLVDLDGFKQVNDMHGHDAGDELLRQVAVRLRNSIRASDTPARLGGDEFILLLPDLERPEMAVTVAEKIITCVAEPVSLGTTTVSVSASIGIAIYRPESPATLEVAMNLLRQADSAMYAAKRGGKNGWRFAEQPGDS</sequence>
<feature type="transmembrane region" description="Helical" evidence="7">
    <location>
        <begin position="47"/>
        <end position="67"/>
    </location>
</feature>
<dbReference type="NCBIfam" id="TIGR00254">
    <property type="entry name" value="GGDEF"/>
    <property type="match status" value="1"/>
</dbReference>
<comment type="subcellular location">
    <subcellularLocation>
        <location evidence="2">Cell membrane</location>
        <topology evidence="2">Multi-pass membrane protein</topology>
    </subcellularLocation>
</comment>
<evidence type="ECO:0000256" key="5">
    <source>
        <dbReference type="ARBA" id="ARBA00022989"/>
    </source>
</evidence>
<feature type="transmembrane region" description="Helical" evidence="7">
    <location>
        <begin position="128"/>
        <end position="148"/>
    </location>
</feature>
<keyword evidence="3" id="KW-1003">Cell membrane</keyword>
<reference evidence="9" key="1">
    <citation type="submission" date="2013-07" db="EMBL/GenBank/DDBJ databases">
        <authorList>
            <person name="McIlroy S."/>
        </authorList>
    </citation>
    <scope>NUCLEOTIDE SEQUENCE [LARGE SCALE GENOMIC DNA]</scope>
    <source>
        <strain evidence="9">Run_A_D11</strain>
    </source>
</reference>
<comment type="caution">
    <text evidence="9">The sequence shown here is derived from an EMBL/GenBank/DDBJ whole genome shotgun (WGS) entry which is preliminary data.</text>
</comment>
<dbReference type="Proteomes" id="UP000035760">
    <property type="component" value="Unassembled WGS sequence"/>
</dbReference>
<dbReference type="EC" id="2.7.7.65" evidence="9"/>
<dbReference type="Pfam" id="PF05231">
    <property type="entry name" value="MASE1"/>
    <property type="match status" value="1"/>
</dbReference>
<keyword evidence="6 7" id="KW-0472">Membrane</keyword>
<keyword evidence="9" id="KW-0548">Nucleotidyltransferase</keyword>
<organism evidence="9 10">
    <name type="scientific">Candidatus Competibacter denitrificans Run_A_D11</name>
    <dbReference type="NCBI Taxonomy" id="1400863"/>
    <lineage>
        <taxon>Bacteria</taxon>
        <taxon>Pseudomonadati</taxon>
        <taxon>Pseudomonadota</taxon>
        <taxon>Gammaproteobacteria</taxon>
        <taxon>Candidatus Competibacteraceae</taxon>
        <taxon>Candidatus Competibacter</taxon>
    </lineage>
</organism>
<dbReference type="STRING" id="1400863.BN873_720032"/>
<dbReference type="InterPro" id="IPR007895">
    <property type="entry name" value="MASE1"/>
</dbReference>
<dbReference type="PANTHER" id="PTHR46663">
    <property type="entry name" value="DIGUANYLATE CYCLASE DGCT-RELATED"/>
    <property type="match status" value="1"/>
</dbReference>
<evidence type="ECO:0000313" key="10">
    <source>
        <dbReference type="Proteomes" id="UP000035760"/>
    </source>
</evidence>
<evidence type="ECO:0000313" key="9">
    <source>
        <dbReference type="EMBL" id="CDI03938.1"/>
    </source>
</evidence>
<evidence type="ECO:0000256" key="4">
    <source>
        <dbReference type="ARBA" id="ARBA00022692"/>
    </source>
</evidence>
<dbReference type="CDD" id="cd01949">
    <property type="entry name" value="GGDEF"/>
    <property type="match status" value="1"/>
</dbReference>
<feature type="transmembrane region" description="Helical" evidence="7">
    <location>
        <begin position="243"/>
        <end position="258"/>
    </location>
</feature>
<dbReference type="GO" id="GO:0052621">
    <property type="term" value="F:diguanylate cyclase activity"/>
    <property type="evidence" value="ECO:0007669"/>
    <property type="project" value="UniProtKB-EC"/>
</dbReference>
<dbReference type="InterPro" id="IPR043128">
    <property type="entry name" value="Rev_trsase/Diguanyl_cyclase"/>
</dbReference>
<keyword evidence="4 7" id="KW-0812">Transmembrane</keyword>
<evidence type="ECO:0000256" key="7">
    <source>
        <dbReference type="SAM" id="Phobius"/>
    </source>
</evidence>
<protein>
    <submittedName>
        <fullName evidence="9">Diguanylate cyclase</fullName>
        <ecNumber evidence="9">2.7.7.65</ecNumber>
    </submittedName>
</protein>
<keyword evidence="9" id="KW-0808">Transferase</keyword>
<dbReference type="EMBL" id="CBTJ020000083">
    <property type="protein sequence ID" value="CDI03938.1"/>
    <property type="molecule type" value="Genomic_DNA"/>
</dbReference>
<keyword evidence="10" id="KW-1185">Reference proteome</keyword>
<evidence type="ECO:0000256" key="3">
    <source>
        <dbReference type="ARBA" id="ARBA00022475"/>
    </source>
</evidence>
<name>W6ME38_9GAMM</name>
<feature type="transmembrane region" description="Helical" evidence="7">
    <location>
        <begin position="206"/>
        <end position="231"/>
    </location>
</feature>
<dbReference type="InterPro" id="IPR000160">
    <property type="entry name" value="GGDEF_dom"/>
</dbReference>
<dbReference type="Pfam" id="PF00990">
    <property type="entry name" value="GGDEF"/>
    <property type="match status" value="1"/>
</dbReference>
<comment type="cofactor">
    <cofactor evidence="1">
        <name>Mg(2+)</name>
        <dbReference type="ChEBI" id="CHEBI:18420"/>
    </cofactor>
</comment>
<feature type="transmembrane region" description="Helical" evidence="7">
    <location>
        <begin position="265"/>
        <end position="283"/>
    </location>
</feature>
<dbReference type="FunFam" id="3.30.70.270:FF:000001">
    <property type="entry name" value="Diguanylate cyclase domain protein"/>
    <property type="match status" value="1"/>
</dbReference>
<evidence type="ECO:0000256" key="6">
    <source>
        <dbReference type="ARBA" id="ARBA00023136"/>
    </source>
</evidence>
<evidence type="ECO:0000256" key="1">
    <source>
        <dbReference type="ARBA" id="ARBA00001946"/>
    </source>
</evidence>
<dbReference type="Gene3D" id="3.30.450.20">
    <property type="entry name" value="PAS domain"/>
    <property type="match status" value="1"/>
</dbReference>
<evidence type="ECO:0000256" key="2">
    <source>
        <dbReference type="ARBA" id="ARBA00004651"/>
    </source>
</evidence>
<dbReference type="RefSeq" id="WP_053085395.1">
    <property type="nucleotide sequence ID" value="NZ_CBTJ020000083.1"/>
</dbReference>
<dbReference type="Gene3D" id="3.30.70.270">
    <property type="match status" value="1"/>
</dbReference>
<dbReference type="OrthoDB" id="9812260at2"/>
<keyword evidence="5 7" id="KW-1133">Transmembrane helix</keyword>
<dbReference type="SMART" id="SM00267">
    <property type="entry name" value="GGDEF"/>
    <property type="match status" value="1"/>
</dbReference>
<dbReference type="InterPro" id="IPR035965">
    <property type="entry name" value="PAS-like_dom_sf"/>
</dbReference>
<dbReference type="InterPro" id="IPR029787">
    <property type="entry name" value="Nucleotide_cyclase"/>
</dbReference>
<feature type="transmembrane region" description="Helical" evidence="7">
    <location>
        <begin position="160"/>
        <end position="185"/>
    </location>
</feature>
<dbReference type="GO" id="GO:0005886">
    <property type="term" value="C:plasma membrane"/>
    <property type="evidence" value="ECO:0007669"/>
    <property type="project" value="UniProtKB-SubCell"/>
</dbReference>
<dbReference type="InterPro" id="IPR052163">
    <property type="entry name" value="DGC-Regulatory_Protein"/>
</dbReference>
<accession>W6ME38</accession>
<feature type="transmembrane region" description="Helical" evidence="7">
    <location>
        <begin position="16"/>
        <end position="35"/>
    </location>
</feature>
<evidence type="ECO:0000259" key="8">
    <source>
        <dbReference type="PROSITE" id="PS50887"/>
    </source>
</evidence>
<feature type="transmembrane region" description="Helical" evidence="7">
    <location>
        <begin position="289"/>
        <end position="310"/>
    </location>
</feature>
<dbReference type="PANTHER" id="PTHR46663:SF2">
    <property type="entry name" value="GGDEF DOMAIN-CONTAINING PROTEIN"/>
    <property type="match status" value="1"/>
</dbReference>
<dbReference type="AlphaFoldDB" id="W6ME38"/>
<gene>
    <name evidence="9" type="ORF">BN873_720032</name>
</gene>
<reference evidence="9" key="2">
    <citation type="submission" date="2014-03" db="EMBL/GenBank/DDBJ databases">
        <title>Candidatus Competibacter-lineage genomes retrieved from metagenomes reveal functional metabolic diversity.</title>
        <authorList>
            <person name="McIlroy S.J."/>
            <person name="Albertsen M."/>
            <person name="Andresen E.K."/>
            <person name="Saunders A.M."/>
            <person name="Kristiansen R."/>
            <person name="Stokholm-Bjerregaard M."/>
            <person name="Nielsen K.L."/>
            <person name="Nielsen P.H."/>
        </authorList>
    </citation>
    <scope>NUCLEOTIDE SEQUENCE</scope>
    <source>
        <strain evidence="9">Run_A_D11</strain>
    </source>
</reference>
<feature type="transmembrane region" description="Helical" evidence="7">
    <location>
        <begin position="87"/>
        <end position="108"/>
    </location>
</feature>
<dbReference type="PROSITE" id="PS50887">
    <property type="entry name" value="GGDEF"/>
    <property type="match status" value="1"/>
</dbReference>
<proteinExistence type="predicted"/>
<dbReference type="SUPFAM" id="SSF55073">
    <property type="entry name" value="Nucleotide cyclase"/>
    <property type="match status" value="1"/>
</dbReference>